<keyword evidence="4" id="KW-0507">mRNA processing</keyword>
<feature type="region of interest" description="Disordered" evidence="6">
    <location>
        <begin position="269"/>
        <end position="323"/>
    </location>
</feature>
<feature type="compositionally biased region" description="Low complexity" evidence="6">
    <location>
        <begin position="335"/>
        <end position="351"/>
    </location>
</feature>
<dbReference type="EMBL" id="SDOV01000007">
    <property type="protein sequence ID" value="KAH7638574.1"/>
    <property type="molecule type" value="Genomic_DNA"/>
</dbReference>
<sequence>MVDLNEDSINLRALKRIDDNIREIIICAGQVAVYYFDFNREDWERKNIEGTLFFVRRSIVPEYAFVVINRLNTINFLQKITKDLEINVQSPYLMYKNINKDIYCIWFYDANQCIVLNENIDQVRNLIKKTSDTPSKLMNGQSHTPKSRQQLASTGTTPNNNQQQASEIMKLFFNNNNNNTNTNTNTNDNQQSQQGSLGIFGDSALPPPDLMKQRWLQNQSTENHIDNVSSEQQQQQQKSDDDLVKPIAQRRSVNLKELFESQLVLQETSNTSMKENSQHIAADDNNSQSLIDKPQSSTPKTVKQTPNKNELLMSSSPSMNSATFMTDDLKKKSLTSLPTSNANPSSSNSMSDGIYTAKPQQLIGDDILQDEPQQIMHNVIPAIHPSLFPIPMNFEPGFQQALLPAFHAQPPPQPPLPQQVSNHHHLANCITNVFEIQQDHNPIIGHQQQQQQQPITQNTGRTSISKPDMYLTMEQLKKALIHCLTNDADFLHAIHTAYVENIKK</sequence>
<dbReference type="GO" id="GO:0003729">
    <property type="term" value="F:mRNA binding"/>
    <property type="evidence" value="ECO:0007669"/>
    <property type="project" value="TreeGrafter"/>
</dbReference>
<evidence type="ECO:0000256" key="2">
    <source>
        <dbReference type="ARBA" id="ARBA00008778"/>
    </source>
</evidence>
<dbReference type="AlphaFoldDB" id="A0A9D4SDV8"/>
<dbReference type="Gene3D" id="2.30.29.30">
    <property type="entry name" value="Pleckstrin-homology domain (PH domain)/Phosphotyrosine-binding domain (PTB)"/>
    <property type="match status" value="1"/>
</dbReference>
<dbReference type="InterPro" id="IPR031953">
    <property type="entry name" value="mRNA_decap_C"/>
</dbReference>
<feature type="compositionally biased region" description="Low complexity" evidence="6">
    <location>
        <begin position="174"/>
        <end position="189"/>
    </location>
</feature>
<dbReference type="OrthoDB" id="440673at2759"/>
<protein>
    <recommendedName>
        <fullName evidence="7">mRNA-decapping enzyme C-terminal domain-containing protein</fullName>
    </recommendedName>
</protein>
<feature type="region of interest" description="Disordered" evidence="6">
    <location>
        <begin position="131"/>
        <end position="162"/>
    </location>
</feature>
<dbReference type="GO" id="GO:0031087">
    <property type="term" value="P:deadenylation-independent decapping of nuclear-transcribed mRNA"/>
    <property type="evidence" value="ECO:0007669"/>
    <property type="project" value="TreeGrafter"/>
</dbReference>
<feature type="region of interest" description="Disordered" evidence="6">
    <location>
        <begin position="224"/>
        <end position="243"/>
    </location>
</feature>
<dbReference type="SUPFAM" id="SSF50729">
    <property type="entry name" value="PH domain-like"/>
    <property type="match status" value="1"/>
</dbReference>
<name>A0A9D4SDV8_DERFA</name>
<keyword evidence="3" id="KW-0963">Cytoplasm</keyword>
<feature type="compositionally biased region" description="Polar residues" evidence="6">
    <location>
        <begin position="132"/>
        <end position="162"/>
    </location>
</feature>
<evidence type="ECO:0000256" key="4">
    <source>
        <dbReference type="ARBA" id="ARBA00022664"/>
    </source>
</evidence>
<evidence type="ECO:0000259" key="7">
    <source>
        <dbReference type="Pfam" id="PF16741"/>
    </source>
</evidence>
<organism evidence="8">
    <name type="scientific">Dermatophagoides farinae</name>
    <name type="common">American house dust mite</name>
    <dbReference type="NCBI Taxonomy" id="6954"/>
    <lineage>
        <taxon>Eukaryota</taxon>
        <taxon>Metazoa</taxon>
        <taxon>Ecdysozoa</taxon>
        <taxon>Arthropoda</taxon>
        <taxon>Chelicerata</taxon>
        <taxon>Arachnida</taxon>
        <taxon>Acari</taxon>
        <taxon>Acariformes</taxon>
        <taxon>Sarcoptiformes</taxon>
        <taxon>Astigmata</taxon>
        <taxon>Psoroptidia</taxon>
        <taxon>Analgoidea</taxon>
        <taxon>Pyroglyphidae</taxon>
        <taxon>Dermatophagoidinae</taxon>
        <taxon>Dermatophagoides</taxon>
    </lineage>
</organism>
<comment type="subcellular location">
    <subcellularLocation>
        <location evidence="1">Cytoplasm</location>
    </subcellularLocation>
</comment>
<comment type="caution">
    <text evidence="8">The sequence shown here is derived from an EMBL/GenBank/DDBJ whole genome shotgun (WGS) entry which is preliminary data.</text>
</comment>
<dbReference type="Gene3D" id="6.10.140.2030">
    <property type="match status" value="1"/>
</dbReference>
<dbReference type="GO" id="GO:0000932">
    <property type="term" value="C:P-body"/>
    <property type="evidence" value="ECO:0007669"/>
    <property type="project" value="TreeGrafter"/>
</dbReference>
<feature type="region of interest" description="Disordered" evidence="6">
    <location>
        <begin position="445"/>
        <end position="464"/>
    </location>
</feature>
<dbReference type="Pfam" id="PF16741">
    <property type="entry name" value="mRNA_decap_C"/>
    <property type="match status" value="1"/>
</dbReference>
<dbReference type="Proteomes" id="UP000828236">
    <property type="component" value="Unassembled WGS sequence"/>
</dbReference>
<reference evidence="8" key="2">
    <citation type="journal article" date="2021" name="World Allergy Organ. J.">
        <title>Chromosome-level assembly of Dermatophagoides farinae genome and transcriptome reveals two novel allergens Der f 37 and Der f 39.</title>
        <authorList>
            <person name="Chen J."/>
            <person name="Cai Z."/>
            <person name="Fan D."/>
            <person name="Hu J."/>
            <person name="Hou Y."/>
            <person name="He Y."/>
            <person name="Zhang Z."/>
            <person name="Zhao Z."/>
            <person name="Gao P."/>
            <person name="Hu W."/>
            <person name="Sun J."/>
            <person name="Li J."/>
            <person name="Ji K."/>
        </authorList>
    </citation>
    <scope>NUCLEOTIDE SEQUENCE</scope>
    <source>
        <strain evidence="8">JKM2019</strain>
    </source>
</reference>
<evidence type="ECO:0000256" key="5">
    <source>
        <dbReference type="ARBA" id="ARBA00023161"/>
    </source>
</evidence>
<dbReference type="Pfam" id="PF06058">
    <property type="entry name" value="DCP1"/>
    <property type="match status" value="1"/>
</dbReference>
<comment type="similarity">
    <text evidence="2">Belongs to the DCP1 family.</text>
</comment>
<accession>A0A9D4SDV8</accession>
<gene>
    <name evidence="8" type="ORF">HUG17_2607</name>
</gene>
<keyword evidence="5" id="KW-0866">Nonsense-mediated mRNA decay</keyword>
<feature type="region of interest" description="Disordered" evidence="6">
    <location>
        <begin position="174"/>
        <end position="210"/>
    </location>
</feature>
<evidence type="ECO:0000256" key="1">
    <source>
        <dbReference type="ARBA" id="ARBA00004496"/>
    </source>
</evidence>
<reference evidence="8" key="1">
    <citation type="submission" date="2020-06" db="EMBL/GenBank/DDBJ databases">
        <authorList>
            <person name="Ji K."/>
            <person name="Li J."/>
        </authorList>
    </citation>
    <scope>NUCLEOTIDE SEQUENCE</scope>
    <source>
        <strain evidence="8">JKM2019</strain>
        <tissue evidence="8">Whole body</tissue>
    </source>
</reference>
<dbReference type="InterPro" id="IPR010334">
    <property type="entry name" value="Dcp1"/>
</dbReference>
<feature type="region of interest" description="Disordered" evidence="6">
    <location>
        <begin position="334"/>
        <end position="353"/>
    </location>
</feature>
<feature type="domain" description="mRNA-decapping enzyme C-terminal" evidence="7">
    <location>
        <begin position="471"/>
        <end position="504"/>
    </location>
</feature>
<dbReference type="GO" id="GO:0000290">
    <property type="term" value="P:deadenylation-dependent decapping of nuclear-transcribed mRNA"/>
    <property type="evidence" value="ECO:0007669"/>
    <property type="project" value="InterPro"/>
</dbReference>
<proteinExistence type="inferred from homology"/>
<evidence type="ECO:0000256" key="3">
    <source>
        <dbReference type="ARBA" id="ARBA00022490"/>
    </source>
</evidence>
<dbReference type="GO" id="GO:0008047">
    <property type="term" value="F:enzyme activator activity"/>
    <property type="evidence" value="ECO:0007669"/>
    <property type="project" value="InterPro"/>
</dbReference>
<dbReference type="GO" id="GO:0006397">
    <property type="term" value="P:mRNA processing"/>
    <property type="evidence" value="ECO:0007669"/>
    <property type="project" value="UniProtKB-KW"/>
</dbReference>
<dbReference type="CDD" id="cd09804">
    <property type="entry name" value="Dcp1"/>
    <property type="match status" value="1"/>
</dbReference>
<dbReference type="GO" id="GO:0000184">
    <property type="term" value="P:nuclear-transcribed mRNA catabolic process, nonsense-mediated decay"/>
    <property type="evidence" value="ECO:0007669"/>
    <property type="project" value="UniProtKB-KW"/>
</dbReference>
<dbReference type="InterPro" id="IPR011993">
    <property type="entry name" value="PH-like_dom_sf"/>
</dbReference>
<evidence type="ECO:0000313" key="8">
    <source>
        <dbReference type="EMBL" id="KAH7638574.1"/>
    </source>
</evidence>
<dbReference type="PANTHER" id="PTHR16290">
    <property type="entry name" value="TRANSCRIPTION FACTOR SMIF DECAPPING ENZYME DCP1"/>
    <property type="match status" value="1"/>
</dbReference>
<feature type="compositionally biased region" description="Low complexity" evidence="6">
    <location>
        <begin position="445"/>
        <end position="460"/>
    </location>
</feature>
<evidence type="ECO:0000256" key="6">
    <source>
        <dbReference type="SAM" id="MobiDB-lite"/>
    </source>
</evidence>
<dbReference type="PANTHER" id="PTHR16290:SF0">
    <property type="entry name" value="DECAPPING PROTEIN 1, ISOFORM A"/>
    <property type="match status" value="1"/>
</dbReference>